<evidence type="ECO:0000313" key="1">
    <source>
        <dbReference type="EMBL" id="ROW17683.1"/>
    </source>
</evidence>
<accession>A0A423XME9</accession>
<keyword evidence="2" id="KW-1185">Reference proteome</keyword>
<comment type="caution">
    <text evidence="1">The sequence shown here is derived from an EMBL/GenBank/DDBJ whole genome shotgun (WGS) entry which is preliminary data.</text>
</comment>
<reference evidence="1 2" key="1">
    <citation type="submission" date="2015-09" db="EMBL/GenBank/DDBJ databases">
        <title>Host preference determinants of Valsa canker pathogens revealed by comparative genomics.</title>
        <authorList>
            <person name="Yin Z."/>
            <person name="Huang L."/>
        </authorList>
    </citation>
    <scope>NUCLEOTIDE SEQUENCE [LARGE SCALE GENOMIC DNA]</scope>
    <source>
        <strain evidence="1 2">SXYLt</strain>
    </source>
</reference>
<dbReference type="Proteomes" id="UP000285146">
    <property type="component" value="Unassembled WGS sequence"/>
</dbReference>
<name>A0A423XME9_9PEZI</name>
<dbReference type="AlphaFoldDB" id="A0A423XME9"/>
<evidence type="ECO:0000313" key="2">
    <source>
        <dbReference type="Proteomes" id="UP000285146"/>
    </source>
</evidence>
<protein>
    <submittedName>
        <fullName evidence="1">Uncharacterized protein</fullName>
    </submittedName>
</protein>
<dbReference type="InParanoid" id="A0A423XME9"/>
<proteinExistence type="predicted"/>
<dbReference type="EMBL" id="LKEB01000002">
    <property type="protein sequence ID" value="ROW17683.1"/>
    <property type="molecule type" value="Genomic_DNA"/>
</dbReference>
<gene>
    <name evidence="1" type="ORF">VPNG_00621</name>
</gene>
<organism evidence="1 2">
    <name type="scientific">Cytospora leucostoma</name>
    <dbReference type="NCBI Taxonomy" id="1230097"/>
    <lineage>
        <taxon>Eukaryota</taxon>
        <taxon>Fungi</taxon>
        <taxon>Dikarya</taxon>
        <taxon>Ascomycota</taxon>
        <taxon>Pezizomycotina</taxon>
        <taxon>Sordariomycetes</taxon>
        <taxon>Sordariomycetidae</taxon>
        <taxon>Diaporthales</taxon>
        <taxon>Cytosporaceae</taxon>
        <taxon>Cytospora</taxon>
    </lineage>
</organism>
<sequence>MLPDLCHGIFQGRDRSVANTVDISLGLVNFLDLFGFLGEDAESLNQSLIFSLEPRSKAMAIS</sequence>